<dbReference type="PROSITE" id="PS01359">
    <property type="entry name" value="ZF_PHD_1"/>
    <property type="match status" value="1"/>
</dbReference>
<evidence type="ECO:0000256" key="1">
    <source>
        <dbReference type="ARBA" id="ARBA00022723"/>
    </source>
</evidence>
<gene>
    <name evidence="5" type="ORF">D9611_000599</name>
</gene>
<proteinExistence type="predicted"/>
<feature type="compositionally biased region" description="Polar residues" evidence="4">
    <location>
        <begin position="64"/>
        <end position="82"/>
    </location>
</feature>
<feature type="region of interest" description="Disordered" evidence="4">
    <location>
        <begin position="207"/>
        <end position="256"/>
    </location>
</feature>
<dbReference type="OrthoDB" id="3057023at2759"/>
<accession>A0A8H5F6L2</accession>
<dbReference type="InterPro" id="IPR011011">
    <property type="entry name" value="Znf_FYVE_PHD"/>
</dbReference>
<evidence type="ECO:0000256" key="4">
    <source>
        <dbReference type="SAM" id="MobiDB-lite"/>
    </source>
</evidence>
<dbReference type="InterPro" id="IPR019786">
    <property type="entry name" value="Zinc_finger_PHD-type_CS"/>
</dbReference>
<reference evidence="5 6" key="1">
    <citation type="journal article" date="2020" name="ISME J.">
        <title>Uncovering the hidden diversity of litter-decomposition mechanisms in mushroom-forming fungi.</title>
        <authorList>
            <person name="Floudas D."/>
            <person name="Bentzer J."/>
            <person name="Ahren D."/>
            <person name="Johansson T."/>
            <person name="Persson P."/>
            <person name="Tunlid A."/>
        </authorList>
    </citation>
    <scope>NUCLEOTIDE SEQUENCE [LARGE SCALE GENOMIC DNA]</scope>
    <source>
        <strain evidence="5 6">CBS 175.51</strain>
    </source>
</reference>
<evidence type="ECO:0000256" key="3">
    <source>
        <dbReference type="ARBA" id="ARBA00022833"/>
    </source>
</evidence>
<feature type="compositionally biased region" description="Low complexity" evidence="4">
    <location>
        <begin position="473"/>
        <end position="483"/>
    </location>
</feature>
<evidence type="ECO:0000313" key="6">
    <source>
        <dbReference type="Proteomes" id="UP000541558"/>
    </source>
</evidence>
<dbReference type="Gene3D" id="3.30.40.10">
    <property type="entry name" value="Zinc/RING finger domain, C3HC4 (zinc finger)"/>
    <property type="match status" value="1"/>
</dbReference>
<dbReference type="AlphaFoldDB" id="A0A8H5F6L2"/>
<evidence type="ECO:0000256" key="2">
    <source>
        <dbReference type="ARBA" id="ARBA00022771"/>
    </source>
</evidence>
<dbReference type="SUPFAM" id="SSF57903">
    <property type="entry name" value="FYVE/PHD zinc finger"/>
    <property type="match status" value="1"/>
</dbReference>
<feature type="region of interest" description="Disordered" evidence="4">
    <location>
        <begin position="364"/>
        <end position="388"/>
    </location>
</feature>
<keyword evidence="6" id="KW-1185">Reference proteome</keyword>
<feature type="compositionally biased region" description="Polar residues" evidence="4">
    <location>
        <begin position="11"/>
        <end position="20"/>
    </location>
</feature>
<keyword evidence="3" id="KW-0862">Zinc</keyword>
<evidence type="ECO:0000313" key="5">
    <source>
        <dbReference type="EMBL" id="KAF5325601.1"/>
    </source>
</evidence>
<feature type="compositionally biased region" description="Gly residues" evidence="4">
    <location>
        <begin position="444"/>
        <end position="459"/>
    </location>
</feature>
<feature type="compositionally biased region" description="Low complexity" evidence="4">
    <location>
        <begin position="35"/>
        <end position="46"/>
    </location>
</feature>
<keyword evidence="1" id="KW-0479">Metal-binding</keyword>
<sequence length="591" mass="62746">MGSDGKAAAPLSNSLSTDTIRPSDGQNKRVPPLVPTSTTATPTPSVEAQLPPLLPHSAAAGPSRQPSTPISTNEPSATTSTKLTCKVARELKELTDGLLDTVPESTEADKIHVFAKDPLLFDNPAVDSEDLWQEVINGMLKSVLGWGTEIGEDVIRRGSGVIGLVRFVEYFVVEQGVPEALFEGKLGGLLEAMRQMQDPRRKLVIETHPPPLTQPPAPSEGHPTSHTPLPFETEVIDLEGPSPEPSVQPSSPDHQTDDLCDEVQVVATRSSQASTHQCPGLKLVPPEGKSAHAVYPFALHAKLPLPWDLRSTEEHAVCLPGSRRARMKRIWRDRRQLKASSSKKALPLLTVSELHRSVAVIHSATAAEAEDTPGGSEDGKSDSESNIGDDYATYEFARGWEEDSFIPEDPSSAATRSKEGEDGCAGVNLNSSGCDSAGMHGSRNGEGMGGTEGETGHGGASSECGEDCGGNEDGTAAGSSSAALAADAVVGPTPNAESNSDDRGAQALVDDLAEEEETGRGKRVKKRKLNLLASACVCDYDLPATPEGKDSVKCKGRGCETLWYHKACTDYAPQDKAWKCLNCRSAKKGRR</sequence>
<feature type="region of interest" description="Disordered" evidence="4">
    <location>
        <begin position="400"/>
        <end position="424"/>
    </location>
</feature>
<dbReference type="InterPro" id="IPR013083">
    <property type="entry name" value="Znf_RING/FYVE/PHD"/>
</dbReference>
<organism evidence="5 6">
    <name type="scientific">Ephemerocybe angulata</name>
    <dbReference type="NCBI Taxonomy" id="980116"/>
    <lineage>
        <taxon>Eukaryota</taxon>
        <taxon>Fungi</taxon>
        <taxon>Dikarya</taxon>
        <taxon>Basidiomycota</taxon>
        <taxon>Agaricomycotina</taxon>
        <taxon>Agaricomycetes</taxon>
        <taxon>Agaricomycetidae</taxon>
        <taxon>Agaricales</taxon>
        <taxon>Agaricineae</taxon>
        <taxon>Psathyrellaceae</taxon>
        <taxon>Ephemerocybe</taxon>
    </lineage>
</organism>
<dbReference type="Proteomes" id="UP000541558">
    <property type="component" value="Unassembled WGS sequence"/>
</dbReference>
<name>A0A8H5F6L2_9AGAR</name>
<dbReference type="EMBL" id="JAACJK010000163">
    <property type="protein sequence ID" value="KAF5325601.1"/>
    <property type="molecule type" value="Genomic_DNA"/>
</dbReference>
<protein>
    <recommendedName>
        <fullName evidence="7">Zinc finger PHD-type domain-containing protein</fullName>
    </recommendedName>
</protein>
<feature type="compositionally biased region" description="Pro residues" evidence="4">
    <location>
        <begin position="208"/>
        <end position="218"/>
    </location>
</feature>
<evidence type="ECO:0008006" key="7">
    <source>
        <dbReference type="Google" id="ProtNLM"/>
    </source>
</evidence>
<comment type="caution">
    <text evidence="5">The sequence shown here is derived from an EMBL/GenBank/DDBJ whole genome shotgun (WGS) entry which is preliminary data.</text>
</comment>
<feature type="region of interest" description="Disordered" evidence="4">
    <location>
        <begin position="437"/>
        <end position="483"/>
    </location>
</feature>
<keyword evidence="2" id="KW-0863">Zinc-finger</keyword>
<feature type="region of interest" description="Disordered" evidence="4">
    <location>
        <begin position="1"/>
        <end position="82"/>
    </location>
</feature>
<dbReference type="GO" id="GO:0008270">
    <property type="term" value="F:zinc ion binding"/>
    <property type="evidence" value="ECO:0007669"/>
    <property type="project" value="UniProtKB-KW"/>
</dbReference>